<feature type="compositionally biased region" description="Polar residues" evidence="1">
    <location>
        <begin position="473"/>
        <end position="490"/>
    </location>
</feature>
<feature type="compositionally biased region" description="Low complexity" evidence="1">
    <location>
        <begin position="425"/>
        <end position="445"/>
    </location>
</feature>
<dbReference type="AlphaFoldDB" id="S3BZ75"/>
<dbReference type="EMBL" id="KE148153">
    <property type="protein sequence ID" value="EPE06574.1"/>
    <property type="molecule type" value="Genomic_DNA"/>
</dbReference>
<proteinExistence type="predicted"/>
<evidence type="ECO:0000313" key="3">
    <source>
        <dbReference type="EMBL" id="EPE06574.1"/>
    </source>
</evidence>
<protein>
    <recommendedName>
        <fullName evidence="2">Clr5 domain-containing protein</fullName>
    </recommendedName>
</protein>
<dbReference type="STRING" id="1262450.S3BZ75"/>
<feature type="compositionally biased region" description="Low complexity" evidence="1">
    <location>
        <begin position="462"/>
        <end position="472"/>
    </location>
</feature>
<name>S3BZ75_OPHP1</name>
<dbReference type="eggNOG" id="ENOG502RZNG">
    <property type="taxonomic scope" value="Eukaryota"/>
</dbReference>
<feature type="region of interest" description="Disordered" evidence="1">
    <location>
        <begin position="346"/>
        <end position="369"/>
    </location>
</feature>
<dbReference type="Pfam" id="PF14420">
    <property type="entry name" value="Clr5"/>
    <property type="match status" value="1"/>
</dbReference>
<dbReference type="PANTHER" id="PTHR38788">
    <property type="entry name" value="CLR5 DOMAIN-CONTAINING PROTEIN"/>
    <property type="match status" value="1"/>
</dbReference>
<sequence length="497" mass="53286">MSQPGSSGIANPGNSHHTAAAMAAANMSATSWANSNEWDKYREIITDLYRDRGLHLKKVQSFMAKEYNFHASERMYKTRISKWNLDKNLKAADVMVMFRMYQTRAMVGKKSRFTVRGRYMDYARVEQYIRRDPSILTRVQNNEDIVDIPPDHAQSAGIMCRTPSPSPPPSPAHGQSVHVQMPHHLNPYHHSYGFGAAPPQHAQQHAQHHHQQPQHSHNGHRRPHPHVHGVTHHPHHPHHLSSTGVPVLPSQSQAALHQMQLPVATTTMAGYPGMTTTSGPSGSSYTSGSTSSSSPFSSLTATSGVATSPFALPATMGDSSSGFASMSATSNNSNSAYEFSAPGTFGTSAPAPGLTTSASPSSLGMMPTHISTPRTINTDGRFGSHSFAPMTYSSHGQSTNGQVPFRQNTINGIACHDQYGEHVPQNAQGHQQGSSSGIGAASGSQYSPYGSAPNGSGVDPTHGSSSASGHGSNPNLPDTYDWNNMSSSNPPWGGQFR</sequence>
<dbReference type="InterPro" id="IPR025676">
    <property type="entry name" value="Clr5_dom"/>
</dbReference>
<dbReference type="HOGENOM" id="CLU_548722_0_0_1"/>
<feature type="compositionally biased region" description="Low complexity" evidence="1">
    <location>
        <begin position="272"/>
        <end position="302"/>
    </location>
</feature>
<evidence type="ECO:0000313" key="4">
    <source>
        <dbReference type="Proteomes" id="UP000016923"/>
    </source>
</evidence>
<organism evidence="3 4">
    <name type="scientific">Ophiostoma piceae (strain UAMH 11346)</name>
    <name type="common">Sap stain fungus</name>
    <dbReference type="NCBI Taxonomy" id="1262450"/>
    <lineage>
        <taxon>Eukaryota</taxon>
        <taxon>Fungi</taxon>
        <taxon>Dikarya</taxon>
        <taxon>Ascomycota</taxon>
        <taxon>Pezizomycotina</taxon>
        <taxon>Sordariomycetes</taxon>
        <taxon>Sordariomycetidae</taxon>
        <taxon>Ophiostomatales</taxon>
        <taxon>Ophiostomataceae</taxon>
        <taxon>Ophiostoma</taxon>
    </lineage>
</organism>
<feature type="compositionally biased region" description="Low complexity" evidence="1">
    <location>
        <begin position="196"/>
        <end position="205"/>
    </location>
</feature>
<dbReference type="OrthoDB" id="5308957at2759"/>
<keyword evidence="4" id="KW-1185">Reference proteome</keyword>
<dbReference type="Proteomes" id="UP000016923">
    <property type="component" value="Unassembled WGS sequence"/>
</dbReference>
<feature type="compositionally biased region" description="Polar residues" evidence="1">
    <location>
        <begin position="240"/>
        <end position="255"/>
    </location>
</feature>
<reference evidence="3 4" key="1">
    <citation type="journal article" date="2013" name="BMC Genomics">
        <title>The genome and transcriptome of the pine saprophyte Ophiostoma piceae, and a comparison with the bark beetle-associated pine pathogen Grosmannia clavigera.</title>
        <authorList>
            <person name="Haridas S."/>
            <person name="Wang Y."/>
            <person name="Lim L."/>
            <person name="Massoumi Alamouti S."/>
            <person name="Jackman S."/>
            <person name="Docking R."/>
            <person name="Robertson G."/>
            <person name="Birol I."/>
            <person name="Bohlmann J."/>
            <person name="Breuil C."/>
        </authorList>
    </citation>
    <scope>NUCLEOTIDE SEQUENCE [LARGE SCALE GENOMIC DNA]</scope>
    <source>
        <strain evidence="3 4">UAMH 11346</strain>
    </source>
</reference>
<gene>
    <name evidence="3" type="ORF">F503_02702</name>
</gene>
<feature type="region of interest" description="Disordered" evidence="1">
    <location>
        <begin position="423"/>
        <end position="497"/>
    </location>
</feature>
<feature type="region of interest" description="Disordered" evidence="1">
    <location>
        <begin position="154"/>
        <end position="255"/>
    </location>
</feature>
<feature type="compositionally biased region" description="Basic residues" evidence="1">
    <location>
        <begin position="206"/>
        <end position="239"/>
    </location>
</feature>
<dbReference type="VEuPathDB" id="FungiDB:F503_02702"/>
<feature type="region of interest" description="Disordered" evidence="1">
    <location>
        <begin position="271"/>
        <end position="302"/>
    </location>
</feature>
<dbReference type="PANTHER" id="PTHR38788:SF3">
    <property type="entry name" value="CLR5 DOMAIN-CONTAINING PROTEIN"/>
    <property type="match status" value="1"/>
</dbReference>
<evidence type="ECO:0000259" key="2">
    <source>
        <dbReference type="Pfam" id="PF14420"/>
    </source>
</evidence>
<feature type="domain" description="Clr5" evidence="2">
    <location>
        <begin position="36"/>
        <end position="87"/>
    </location>
</feature>
<accession>S3BZ75</accession>
<evidence type="ECO:0000256" key="1">
    <source>
        <dbReference type="SAM" id="MobiDB-lite"/>
    </source>
</evidence>